<feature type="compositionally biased region" description="Polar residues" evidence="2">
    <location>
        <begin position="534"/>
        <end position="555"/>
    </location>
</feature>
<comment type="caution">
    <text evidence="3">The sequence shown here is derived from an EMBL/GenBank/DDBJ whole genome shotgun (WGS) entry which is preliminary data.</text>
</comment>
<evidence type="ECO:0000313" key="3">
    <source>
        <dbReference type="EMBL" id="TWH76259.1"/>
    </source>
</evidence>
<dbReference type="RefSeq" id="WP_144570907.1">
    <property type="nucleotide sequence ID" value="NZ_VLKG01000003.1"/>
</dbReference>
<dbReference type="AlphaFoldDB" id="A0A562IZ19"/>
<keyword evidence="1" id="KW-0175">Coiled coil</keyword>
<feature type="compositionally biased region" description="Polar residues" evidence="2">
    <location>
        <begin position="516"/>
        <end position="525"/>
    </location>
</feature>
<feature type="coiled-coil region" evidence="1">
    <location>
        <begin position="117"/>
        <end position="144"/>
    </location>
</feature>
<dbReference type="Proteomes" id="UP000319627">
    <property type="component" value="Unassembled WGS sequence"/>
</dbReference>
<proteinExistence type="predicted"/>
<dbReference type="Pfam" id="PF13148">
    <property type="entry name" value="DUF3987"/>
    <property type="match status" value="1"/>
</dbReference>
<sequence>MTDLNLPMDVIQPEPPQPLITDQLAPQAPFPVAALGRILAPAAQAIAEGVQVPLSMAAGSVLAAAALPAQGHANILIDGRLIPISVFFISIAPSGQRKSAADDVALKAHKKYQKKLFAQYKEDFEKYKDEKDTYDRAREALLRQIKGGEGVEPIKAELAALERPIPPLQPYILVDDPTIDALLKALLFGQSSMGLFSGEGAVIFGGHSMKPENLARTVAALSLRWDGAVLTRNRVGDNESSIRYGCRLTVYIQIQPVIAKEVLANSIMQGQGFLARFLISWPESLAGTRLYRQINLSTDPRMLGYWQRMTQLLEQTPQPENGEDEPPRQQLKLTPEAQALWIAEYNRIEGQLGRLGDLSDIEAWGSKAAEQILRIAGVLAVTDGHSSIGADVMDCAIELGRWYLGEALRLCHPTQQDPDLVAAQKLIDWLHSKGWTEFDCNKLGKSGPSFVRSSKQRDKLLAILHKARHLMSEDGKNFRINPLSVADSADFAEAQQIRAFPLAEDLRMTAEDLRKSQTSAENPQASAKHPQPETRVNTELPQNPQFPQSFESENPQPDIEAI</sequence>
<protein>
    <submittedName>
        <fullName evidence="3">Uncharacterized protein DUF3987</fullName>
    </submittedName>
</protein>
<gene>
    <name evidence="3" type="ORF">LX59_01181</name>
</gene>
<organism evidence="3 4">
    <name type="scientific">Azomonas agilis</name>
    <dbReference type="NCBI Taxonomy" id="116849"/>
    <lineage>
        <taxon>Bacteria</taxon>
        <taxon>Pseudomonadati</taxon>
        <taxon>Pseudomonadota</taxon>
        <taxon>Gammaproteobacteria</taxon>
        <taxon>Pseudomonadales</taxon>
        <taxon>Pseudomonadaceae</taxon>
        <taxon>Azomonas</taxon>
    </lineage>
</organism>
<dbReference type="InterPro" id="IPR025048">
    <property type="entry name" value="DUF3987"/>
</dbReference>
<evidence type="ECO:0000256" key="2">
    <source>
        <dbReference type="SAM" id="MobiDB-lite"/>
    </source>
</evidence>
<accession>A0A562IZ19</accession>
<keyword evidence="4" id="KW-1185">Reference proteome</keyword>
<feature type="region of interest" description="Disordered" evidence="2">
    <location>
        <begin position="512"/>
        <end position="562"/>
    </location>
</feature>
<dbReference type="EMBL" id="VLKG01000003">
    <property type="protein sequence ID" value="TWH76259.1"/>
    <property type="molecule type" value="Genomic_DNA"/>
</dbReference>
<reference evidence="3 4" key="1">
    <citation type="submission" date="2019-07" db="EMBL/GenBank/DDBJ databases">
        <title>Genomic Encyclopedia of Type Strains, Phase I: the one thousand microbial genomes (KMG-I) project.</title>
        <authorList>
            <person name="Kyrpides N."/>
        </authorList>
    </citation>
    <scope>NUCLEOTIDE SEQUENCE [LARGE SCALE GENOMIC DNA]</scope>
    <source>
        <strain evidence="3 4">DSM 375</strain>
    </source>
</reference>
<evidence type="ECO:0000256" key="1">
    <source>
        <dbReference type="SAM" id="Coils"/>
    </source>
</evidence>
<dbReference type="OrthoDB" id="9067983at2"/>
<name>A0A562IZ19_9GAMM</name>
<evidence type="ECO:0000313" key="4">
    <source>
        <dbReference type="Proteomes" id="UP000319627"/>
    </source>
</evidence>